<name>A0ABQ7JCJ8_9APIC</name>
<gene>
    <name evidence="2" type="ORF">IE077_002112</name>
</gene>
<dbReference type="Proteomes" id="UP000823046">
    <property type="component" value="Unassembled WGS sequence"/>
</dbReference>
<sequence length="203" mass="22464">MACCTAYQKWSSLLLSPCGNVSILSSLGISPGFLASNSIFRRGIFAGVEISIPLSQQNLCKYPNKPYIKTSSLFSCQKVSLDLASAHRTFSTSSLEAENHTAKDSTASENEKGLAFAEVEDTVMTIAKQYCEEGITIDTTSDLEVLNTRENRKWDCLDTVEFLIDVENEFGIVMPDDVANSIKTVKETVEYILTHAVRKEEKE</sequence>
<dbReference type="PROSITE" id="PS50075">
    <property type="entry name" value="CARRIER"/>
    <property type="match status" value="1"/>
</dbReference>
<keyword evidence="3" id="KW-1185">Reference proteome</keyword>
<reference evidence="2 3" key="1">
    <citation type="journal article" date="2020" name="bioRxiv">
        <title>Metabolic contributions of an alphaproteobacterial endosymbiont in the apicomplexan Cardiosporidium cionae.</title>
        <authorList>
            <person name="Hunter E.S."/>
            <person name="Paight C.J."/>
            <person name="Lane C.E."/>
        </authorList>
    </citation>
    <scope>NUCLEOTIDE SEQUENCE [LARGE SCALE GENOMIC DNA]</scope>
    <source>
        <strain evidence="2">ESH_2018</strain>
    </source>
</reference>
<dbReference type="Pfam" id="PF14573">
    <property type="entry name" value="PP-binding_2"/>
    <property type="match status" value="1"/>
</dbReference>
<proteinExistence type="predicted"/>
<dbReference type="SUPFAM" id="SSF47336">
    <property type="entry name" value="ACP-like"/>
    <property type="match status" value="1"/>
</dbReference>
<dbReference type="Gene3D" id="1.10.1200.10">
    <property type="entry name" value="ACP-like"/>
    <property type="match status" value="1"/>
</dbReference>
<accession>A0ABQ7JCJ8</accession>
<comment type="caution">
    <text evidence="2">The sequence shown here is derived from an EMBL/GenBank/DDBJ whole genome shotgun (WGS) entry which is preliminary data.</text>
</comment>
<evidence type="ECO:0000313" key="3">
    <source>
        <dbReference type="Proteomes" id="UP000823046"/>
    </source>
</evidence>
<dbReference type="EMBL" id="JADAQX010000189">
    <property type="protein sequence ID" value="KAF8821365.1"/>
    <property type="molecule type" value="Genomic_DNA"/>
</dbReference>
<evidence type="ECO:0000313" key="2">
    <source>
        <dbReference type="EMBL" id="KAF8821365.1"/>
    </source>
</evidence>
<feature type="domain" description="Carrier" evidence="1">
    <location>
        <begin position="117"/>
        <end position="196"/>
    </location>
</feature>
<dbReference type="InterPro" id="IPR036736">
    <property type="entry name" value="ACP-like_sf"/>
</dbReference>
<organism evidence="2 3">
    <name type="scientific">Cardiosporidium cionae</name>
    <dbReference type="NCBI Taxonomy" id="476202"/>
    <lineage>
        <taxon>Eukaryota</taxon>
        <taxon>Sar</taxon>
        <taxon>Alveolata</taxon>
        <taxon>Apicomplexa</taxon>
        <taxon>Aconoidasida</taxon>
        <taxon>Nephromycida</taxon>
        <taxon>Cardiosporidium</taxon>
    </lineage>
</organism>
<dbReference type="InterPro" id="IPR009081">
    <property type="entry name" value="PP-bd_ACP"/>
</dbReference>
<protein>
    <recommendedName>
        <fullName evidence="1">Carrier domain-containing protein</fullName>
    </recommendedName>
</protein>
<evidence type="ECO:0000259" key="1">
    <source>
        <dbReference type="PROSITE" id="PS50075"/>
    </source>
</evidence>